<feature type="domain" description="TonB-dependent receptor-like beta-barrel" evidence="11">
    <location>
        <begin position="284"/>
        <end position="666"/>
    </location>
</feature>
<evidence type="ECO:0000313" key="13">
    <source>
        <dbReference type="EMBL" id="EMZ38437.1"/>
    </source>
</evidence>
<dbReference type="Gene3D" id="2.40.170.20">
    <property type="entry name" value="TonB-dependent receptor, beta-barrel domain"/>
    <property type="match status" value="1"/>
</dbReference>
<evidence type="ECO:0000256" key="2">
    <source>
        <dbReference type="ARBA" id="ARBA00022448"/>
    </source>
</evidence>
<dbReference type="EMBL" id="AQFW01000014">
    <property type="protein sequence ID" value="EMZ38437.1"/>
    <property type="molecule type" value="Genomic_DNA"/>
</dbReference>
<evidence type="ECO:0000256" key="10">
    <source>
        <dbReference type="SAM" id="SignalP"/>
    </source>
</evidence>
<keyword evidence="3 8" id="KW-1134">Transmembrane beta strand</keyword>
<gene>
    <name evidence="13" type="ORF">C826_01473</name>
</gene>
<keyword evidence="5 9" id="KW-0798">TonB box</keyword>
<sequence>MTRIICALPMIFCIGYAQTSTIDSNTEALNIQNNNETQNTAQNNSTIHNLSQDTHNDKTTQSIQKRASLSPVVVVSQWKKDSLNSPLSIELYGKDTMLHNGDIAKSMLSIPGFSMTRKGGGGSEIFFRSQGASRLPIFLNGGSLNGACGGRMDTTITYTFPENYNRISIYKGPQDVRYGALVAGGVLFERDITRLKNPSFHAEASGLYGSFNRLDINANAIIGNKYGSLQAILSHYSADDYKAGGNKSVHSAYNRESISLIGTITPTENAAIELDVDMGRGFASYADRGMDARTFDRMSYNLKYQQHFNETFDLLDIRTWYNEIDHIMDNFSHRSANGVYKLSNPKRTNIGGRIESRFYINDMFELYVGSNYGNDSHVIRMSGDKNSENEANATLNTPYKANFLFENAGGFTQGAYLPDSNFAIFFGARYDYVSTLQHSTKTRLHNNLFSAFSRYEQYLGKATMYAGLGVAQRAPDFWERSKSGGMNLAAETNTQIDMGIVYKDTNYNGKASLFASYMPDYIALYYQPKSGSNTVNTYAFNTNAMLFGGEIEGEYIFLDSIHLYGSLAYTYGQNLTSYYGIDSVLKAGMPLPQIAPLQGQFSLFYDSNNWLLRFDVLFNAAQYRYALNFGNVVGKDFGESKAFATLNLYGGYTFKNVTLLAGIDNITDTLYAYHLSKYGSEASLGVAPTSRIYEPGRSIWAKLRVRL</sequence>
<keyword evidence="7 8" id="KW-0998">Cell outer membrane</keyword>
<feature type="chain" id="PRO_5004114861" evidence="10">
    <location>
        <begin position="20"/>
        <end position="707"/>
    </location>
</feature>
<dbReference type="GO" id="GO:0015344">
    <property type="term" value="F:siderophore uptake transmembrane transporter activity"/>
    <property type="evidence" value="ECO:0007669"/>
    <property type="project" value="TreeGrafter"/>
</dbReference>
<dbReference type="Pfam" id="PF07715">
    <property type="entry name" value="Plug"/>
    <property type="match status" value="1"/>
</dbReference>
<dbReference type="GO" id="GO:0009279">
    <property type="term" value="C:cell outer membrane"/>
    <property type="evidence" value="ECO:0007669"/>
    <property type="project" value="UniProtKB-SubCell"/>
</dbReference>
<feature type="signal peptide" evidence="10">
    <location>
        <begin position="1"/>
        <end position="19"/>
    </location>
</feature>
<comment type="caution">
    <text evidence="13">The sequence shown here is derived from an EMBL/GenBank/DDBJ whole genome shotgun (WGS) entry which is preliminary data.</text>
</comment>
<keyword evidence="4 8" id="KW-0812">Transmembrane</keyword>
<reference evidence="13 14" key="1">
    <citation type="submission" date="2013-02" db="EMBL/GenBank/DDBJ databases">
        <title>The Genome Sequence of Helicobacter bilis WiWa.</title>
        <authorList>
            <consortium name="The Broad Institute Genome Sequencing Platform"/>
            <person name="Ward D."/>
            <person name="Overstreet A.-M.C."/>
            <person name="Ramer-Tait A.E."/>
            <person name="Phillips G.J."/>
            <person name="Wannemuehler M.J."/>
            <person name="Walker B."/>
            <person name="Young S.K."/>
            <person name="Zeng Q."/>
            <person name="Gargeya S."/>
            <person name="Fitzgerald M."/>
            <person name="Haas B."/>
            <person name="Abouelleil A."/>
            <person name="Alvarado L."/>
            <person name="Arachchi H.M."/>
            <person name="Berlin A.M."/>
            <person name="Chapman S.B."/>
            <person name="Dewar J."/>
            <person name="Goldberg J."/>
            <person name="Griggs A."/>
            <person name="Gujja S."/>
            <person name="Hansen M."/>
            <person name="Howarth C."/>
            <person name="Imamovic A."/>
            <person name="Larimer J."/>
            <person name="McCowan C."/>
            <person name="Murphy C."/>
            <person name="Neiman D."/>
            <person name="Pearson M."/>
            <person name="Priest M."/>
            <person name="Roberts A."/>
            <person name="Saif S."/>
            <person name="Shea T."/>
            <person name="Sisk P."/>
            <person name="Sykes S."/>
            <person name="Wortman J."/>
            <person name="Nusbaum C."/>
            <person name="Birren B."/>
        </authorList>
    </citation>
    <scope>NUCLEOTIDE SEQUENCE [LARGE SCALE GENOMIC DNA]</scope>
    <source>
        <strain evidence="13 14">WiWa</strain>
    </source>
</reference>
<name>N2B9Q9_9HELI</name>
<keyword evidence="2 8" id="KW-0813">Transport</keyword>
<evidence type="ECO:0000256" key="5">
    <source>
        <dbReference type="ARBA" id="ARBA00023077"/>
    </source>
</evidence>
<evidence type="ECO:0000259" key="11">
    <source>
        <dbReference type="Pfam" id="PF00593"/>
    </source>
</evidence>
<keyword evidence="10" id="KW-0732">Signal</keyword>
<dbReference type="Gene3D" id="2.170.130.10">
    <property type="entry name" value="TonB-dependent receptor, plug domain"/>
    <property type="match status" value="1"/>
</dbReference>
<dbReference type="GeneID" id="60657715"/>
<evidence type="ECO:0000256" key="9">
    <source>
        <dbReference type="RuleBase" id="RU003357"/>
    </source>
</evidence>
<proteinExistence type="inferred from homology"/>
<evidence type="ECO:0000256" key="4">
    <source>
        <dbReference type="ARBA" id="ARBA00022692"/>
    </source>
</evidence>
<comment type="subcellular location">
    <subcellularLocation>
        <location evidence="1 8">Cell outer membrane</location>
        <topology evidence="1 8">Multi-pass membrane protein</topology>
    </subcellularLocation>
</comment>
<feature type="domain" description="TonB-dependent receptor plug" evidence="12">
    <location>
        <begin position="99"/>
        <end position="186"/>
    </location>
</feature>
<dbReference type="AlphaFoldDB" id="N2B9Q9"/>
<keyword evidence="13" id="KW-0675">Receptor</keyword>
<comment type="similarity">
    <text evidence="8 9">Belongs to the TonB-dependent receptor family.</text>
</comment>
<dbReference type="InterPro" id="IPR012910">
    <property type="entry name" value="Plug_dom"/>
</dbReference>
<evidence type="ECO:0000256" key="3">
    <source>
        <dbReference type="ARBA" id="ARBA00022452"/>
    </source>
</evidence>
<accession>N2B9Q9</accession>
<evidence type="ECO:0000256" key="7">
    <source>
        <dbReference type="ARBA" id="ARBA00023237"/>
    </source>
</evidence>
<evidence type="ECO:0000313" key="14">
    <source>
        <dbReference type="Proteomes" id="UP000012527"/>
    </source>
</evidence>
<dbReference type="PANTHER" id="PTHR30069:SF49">
    <property type="entry name" value="OUTER MEMBRANE PROTEIN C"/>
    <property type="match status" value="1"/>
</dbReference>
<evidence type="ECO:0000256" key="6">
    <source>
        <dbReference type="ARBA" id="ARBA00023136"/>
    </source>
</evidence>
<dbReference type="RefSeq" id="WP_004087625.1">
    <property type="nucleotide sequence ID" value="NZ_KB822516.1"/>
</dbReference>
<dbReference type="HOGENOM" id="CLU_014873_2_1_7"/>
<dbReference type="GO" id="GO:0044718">
    <property type="term" value="P:siderophore transmembrane transport"/>
    <property type="evidence" value="ECO:0007669"/>
    <property type="project" value="TreeGrafter"/>
</dbReference>
<dbReference type="InterPro" id="IPR036942">
    <property type="entry name" value="Beta-barrel_TonB_sf"/>
</dbReference>
<evidence type="ECO:0000256" key="1">
    <source>
        <dbReference type="ARBA" id="ARBA00004571"/>
    </source>
</evidence>
<dbReference type="SUPFAM" id="SSF56935">
    <property type="entry name" value="Porins"/>
    <property type="match status" value="1"/>
</dbReference>
<evidence type="ECO:0000256" key="8">
    <source>
        <dbReference type="PROSITE-ProRule" id="PRU01360"/>
    </source>
</evidence>
<evidence type="ECO:0000259" key="12">
    <source>
        <dbReference type="Pfam" id="PF07715"/>
    </source>
</evidence>
<dbReference type="InterPro" id="IPR037066">
    <property type="entry name" value="Plug_dom_sf"/>
</dbReference>
<dbReference type="Pfam" id="PF00593">
    <property type="entry name" value="TonB_dep_Rec_b-barrel"/>
    <property type="match status" value="1"/>
</dbReference>
<dbReference type="InterPro" id="IPR000531">
    <property type="entry name" value="Beta-barrel_TonB"/>
</dbReference>
<dbReference type="Proteomes" id="UP000012527">
    <property type="component" value="Unassembled WGS sequence"/>
</dbReference>
<dbReference type="PATRIC" id="fig|1235804.3.peg.1609"/>
<dbReference type="InterPro" id="IPR039426">
    <property type="entry name" value="TonB-dep_rcpt-like"/>
</dbReference>
<dbReference type="PANTHER" id="PTHR30069">
    <property type="entry name" value="TONB-DEPENDENT OUTER MEMBRANE RECEPTOR"/>
    <property type="match status" value="1"/>
</dbReference>
<organism evidence="13 14">
    <name type="scientific">Helicobacter bilis WiWa</name>
    <dbReference type="NCBI Taxonomy" id="1235804"/>
    <lineage>
        <taxon>Bacteria</taxon>
        <taxon>Pseudomonadati</taxon>
        <taxon>Campylobacterota</taxon>
        <taxon>Epsilonproteobacteria</taxon>
        <taxon>Campylobacterales</taxon>
        <taxon>Helicobacteraceae</taxon>
        <taxon>Helicobacter</taxon>
    </lineage>
</organism>
<protein>
    <submittedName>
        <fullName evidence="13">TonB-dependent copper receptor</fullName>
    </submittedName>
</protein>
<dbReference type="PROSITE" id="PS52016">
    <property type="entry name" value="TONB_DEPENDENT_REC_3"/>
    <property type="match status" value="1"/>
</dbReference>
<keyword evidence="6 8" id="KW-0472">Membrane</keyword>